<keyword evidence="2" id="KW-0812">Transmembrane</keyword>
<sequence>MMKKTRFGLGKKIFLGFSVLISFFALNAVLSIITLNQSEEGLSRSSDVVEPSMEAIDQLENTAIRSKMLITNWVYLQTNEEDKQDLRTLHNVEYPTLQARVKELSQQWEDSTEIAQMDTILQEFDALLATEKRIMSTLVTFEDYEDPVKKMVEGESVIEEVVLPSTASLLQRIDKLQQQKKTELASTKQEIIDSSSLLMTIVLSLGIGITVVGMLIAYITSRSITRPISYISSIVQQMGRGELPEESTKRFSNDEMGDMAEAVNKLSVGLRQTAQFAENIGQGNLKAEFTPLSENDVLGSALLEMRRNLQQVAEDEARRNWTTEGLARFGEILRQNTNNLAELADHIIGNLVKYTKANQGRIFILNEDNPDDPYLELQGCYAWDRKKHLNQRIDIGEGLAGQAWQENSTIYITDVPDNYVTIRSGLGDANPTCILIVPLRVNEEVFGVIEMASFQIFAPHEVEFVEKIGTSIASTISSVRINQRTSHLLEESQMLTEQMRAQEEEMRQNMEELQATQEEMQRAQRAAHDKEELINSTSLLLETDTRFRIQLTNGRAKEFLGHATDKVMSFSLHDLMTDGDQLADLKRKLEAGHYWQGVVSLNKSNGKSEEFLVIAGSIHTSEDQGVRYHFIINRIATVHTNA</sequence>
<keyword evidence="2" id="KW-1133">Transmembrane helix</keyword>
<dbReference type="InterPro" id="IPR003018">
    <property type="entry name" value="GAF"/>
</dbReference>
<dbReference type="CDD" id="cd06225">
    <property type="entry name" value="HAMP"/>
    <property type="match status" value="1"/>
</dbReference>
<dbReference type="STRING" id="1075417.SAMN05421823_103422"/>
<dbReference type="PANTHER" id="PTHR32089:SF112">
    <property type="entry name" value="LYSOZYME-LIKE PROTEIN-RELATED"/>
    <property type="match status" value="1"/>
</dbReference>
<evidence type="ECO:0000256" key="1">
    <source>
        <dbReference type="SAM" id="Coils"/>
    </source>
</evidence>
<accession>A0A1G9ECF4</accession>
<dbReference type="Gene3D" id="6.10.340.10">
    <property type="match status" value="1"/>
</dbReference>
<dbReference type="Pfam" id="PF13185">
    <property type="entry name" value="GAF_2"/>
    <property type="match status" value="1"/>
</dbReference>
<feature type="transmembrane region" description="Helical" evidence="2">
    <location>
        <begin position="197"/>
        <end position="219"/>
    </location>
</feature>
<dbReference type="GO" id="GO:0016020">
    <property type="term" value="C:membrane"/>
    <property type="evidence" value="ECO:0007669"/>
    <property type="project" value="InterPro"/>
</dbReference>
<evidence type="ECO:0000256" key="2">
    <source>
        <dbReference type="SAM" id="Phobius"/>
    </source>
</evidence>
<dbReference type="GO" id="GO:0007165">
    <property type="term" value="P:signal transduction"/>
    <property type="evidence" value="ECO:0007669"/>
    <property type="project" value="InterPro"/>
</dbReference>
<dbReference type="PANTHER" id="PTHR32089">
    <property type="entry name" value="METHYL-ACCEPTING CHEMOTAXIS PROTEIN MCPB"/>
    <property type="match status" value="1"/>
</dbReference>
<protein>
    <submittedName>
        <fullName evidence="4">Methyl-accepting chemotaxis protein</fullName>
    </submittedName>
</protein>
<dbReference type="Proteomes" id="UP000198510">
    <property type="component" value="Unassembled WGS sequence"/>
</dbReference>
<dbReference type="SMART" id="SM00065">
    <property type="entry name" value="GAF"/>
    <property type="match status" value="1"/>
</dbReference>
<dbReference type="Gene3D" id="3.30.450.40">
    <property type="match status" value="1"/>
</dbReference>
<keyword evidence="5" id="KW-1185">Reference proteome</keyword>
<dbReference type="InterPro" id="IPR003660">
    <property type="entry name" value="HAMP_dom"/>
</dbReference>
<dbReference type="SUPFAM" id="SSF55781">
    <property type="entry name" value="GAF domain-like"/>
    <property type="match status" value="1"/>
</dbReference>
<gene>
    <name evidence="4" type="ORF">SAMN05421823_103422</name>
</gene>
<keyword evidence="1" id="KW-0175">Coiled coil</keyword>
<dbReference type="Pfam" id="PF00672">
    <property type="entry name" value="HAMP"/>
    <property type="match status" value="1"/>
</dbReference>
<reference evidence="4 5" key="1">
    <citation type="submission" date="2016-10" db="EMBL/GenBank/DDBJ databases">
        <authorList>
            <person name="de Groot N.N."/>
        </authorList>
    </citation>
    <scope>NUCLEOTIDE SEQUENCE [LARGE SCALE GENOMIC DNA]</scope>
    <source>
        <strain evidence="4 5">DSM 25186</strain>
    </source>
</reference>
<evidence type="ECO:0000313" key="5">
    <source>
        <dbReference type="Proteomes" id="UP000198510"/>
    </source>
</evidence>
<keyword evidence="2" id="KW-0472">Membrane</keyword>
<organism evidence="4 5">
    <name type="scientific">Catalinimonas alkaloidigena</name>
    <dbReference type="NCBI Taxonomy" id="1075417"/>
    <lineage>
        <taxon>Bacteria</taxon>
        <taxon>Pseudomonadati</taxon>
        <taxon>Bacteroidota</taxon>
        <taxon>Cytophagia</taxon>
        <taxon>Cytophagales</taxon>
        <taxon>Catalimonadaceae</taxon>
        <taxon>Catalinimonas</taxon>
    </lineage>
</organism>
<dbReference type="OrthoDB" id="1109395at2"/>
<dbReference type="PROSITE" id="PS50885">
    <property type="entry name" value="HAMP"/>
    <property type="match status" value="1"/>
</dbReference>
<name>A0A1G9ECF4_9BACT</name>
<dbReference type="SUPFAM" id="SSF158472">
    <property type="entry name" value="HAMP domain-like"/>
    <property type="match status" value="1"/>
</dbReference>
<evidence type="ECO:0000259" key="3">
    <source>
        <dbReference type="PROSITE" id="PS50885"/>
    </source>
</evidence>
<dbReference type="SMART" id="SM00304">
    <property type="entry name" value="HAMP"/>
    <property type="match status" value="1"/>
</dbReference>
<dbReference type="AlphaFoldDB" id="A0A1G9ECF4"/>
<feature type="coiled-coil region" evidence="1">
    <location>
        <begin position="489"/>
        <end position="533"/>
    </location>
</feature>
<feature type="domain" description="HAMP" evidence="3">
    <location>
        <begin position="222"/>
        <end position="275"/>
    </location>
</feature>
<dbReference type="EMBL" id="FNFO01000003">
    <property type="protein sequence ID" value="SDK73807.1"/>
    <property type="molecule type" value="Genomic_DNA"/>
</dbReference>
<proteinExistence type="predicted"/>
<dbReference type="InterPro" id="IPR029016">
    <property type="entry name" value="GAF-like_dom_sf"/>
</dbReference>
<evidence type="ECO:0000313" key="4">
    <source>
        <dbReference type="EMBL" id="SDK73807.1"/>
    </source>
</evidence>